<feature type="domain" description="Trichome birefringence-like N-terminal" evidence="11">
    <location>
        <begin position="207"/>
        <end position="259"/>
    </location>
</feature>
<reference evidence="12" key="2">
    <citation type="submission" date="2023-04" db="EMBL/GenBank/DDBJ databases">
        <authorList>
            <person name="Bruccoleri R.E."/>
            <person name="Oakeley E.J."/>
            <person name="Faust A.-M."/>
            <person name="Dessus-Babus S."/>
            <person name="Altorfer M."/>
            <person name="Burckhardt D."/>
            <person name="Oertli M."/>
            <person name="Naumann U."/>
            <person name="Petersen F."/>
            <person name="Wong J."/>
        </authorList>
    </citation>
    <scope>NUCLEOTIDE SEQUENCE</scope>
    <source>
        <strain evidence="12">GSM-AAB239-AS_SAM_17_03QT</strain>
        <tissue evidence="12">Leaf</tissue>
    </source>
</reference>
<organism evidence="12 13">
    <name type="scientific">Iris pallida</name>
    <name type="common">Sweet iris</name>
    <dbReference type="NCBI Taxonomy" id="29817"/>
    <lineage>
        <taxon>Eukaryota</taxon>
        <taxon>Viridiplantae</taxon>
        <taxon>Streptophyta</taxon>
        <taxon>Embryophyta</taxon>
        <taxon>Tracheophyta</taxon>
        <taxon>Spermatophyta</taxon>
        <taxon>Magnoliopsida</taxon>
        <taxon>Liliopsida</taxon>
        <taxon>Asparagales</taxon>
        <taxon>Iridaceae</taxon>
        <taxon>Iridoideae</taxon>
        <taxon>Irideae</taxon>
        <taxon>Iris</taxon>
    </lineage>
</organism>
<evidence type="ECO:0000256" key="5">
    <source>
        <dbReference type="ARBA" id="ARBA00022989"/>
    </source>
</evidence>
<feature type="compositionally biased region" description="Low complexity" evidence="8">
    <location>
        <begin position="69"/>
        <end position="89"/>
    </location>
</feature>
<dbReference type="InterPro" id="IPR025846">
    <property type="entry name" value="TBL_N"/>
</dbReference>
<evidence type="ECO:0000313" key="12">
    <source>
        <dbReference type="EMBL" id="KAJ6828847.1"/>
    </source>
</evidence>
<dbReference type="PANTHER" id="PTHR32285:SF48">
    <property type="entry name" value="PROTEIN TRICHOME BIREFRINGENCE-LIKE 19"/>
    <property type="match status" value="1"/>
</dbReference>
<dbReference type="GO" id="GO:0000139">
    <property type="term" value="C:Golgi membrane"/>
    <property type="evidence" value="ECO:0007669"/>
    <property type="project" value="UniProtKB-SubCell"/>
</dbReference>
<dbReference type="Pfam" id="PF14416">
    <property type="entry name" value="PMR5N"/>
    <property type="match status" value="1"/>
</dbReference>
<keyword evidence="13" id="KW-1185">Reference proteome</keyword>
<feature type="compositionally biased region" description="Pro residues" evidence="8">
    <location>
        <begin position="132"/>
        <end position="185"/>
    </location>
</feature>
<dbReference type="Proteomes" id="UP001140949">
    <property type="component" value="Unassembled WGS sequence"/>
</dbReference>
<feature type="compositionally biased region" description="Basic and acidic residues" evidence="8">
    <location>
        <begin position="200"/>
        <end position="209"/>
    </location>
</feature>
<feature type="region of interest" description="Disordered" evidence="8">
    <location>
        <begin position="69"/>
        <end position="209"/>
    </location>
</feature>
<evidence type="ECO:0000256" key="2">
    <source>
        <dbReference type="ARBA" id="ARBA00007727"/>
    </source>
</evidence>
<evidence type="ECO:0000259" key="10">
    <source>
        <dbReference type="Pfam" id="PF13839"/>
    </source>
</evidence>
<feature type="transmembrane region" description="Helical" evidence="9">
    <location>
        <begin position="21"/>
        <end position="43"/>
    </location>
</feature>
<keyword evidence="7 9" id="KW-0472">Membrane</keyword>
<reference evidence="12" key="1">
    <citation type="journal article" date="2023" name="GigaByte">
        <title>Genome assembly of the bearded iris, Iris pallida Lam.</title>
        <authorList>
            <person name="Bruccoleri R.E."/>
            <person name="Oakeley E.J."/>
            <person name="Faust A.M.E."/>
            <person name="Altorfer M."/>
            <person name="Dessus-Babus S."/>
            <person name="Burckhardt D."/>
            <person name="Oertli M."/>
            <person name="Naumann U."/>
            <person name="Petersen F."/>
            <person name="Wong J."/>
        </authorList>
    </citation>
    <scope>NUCLEOTIDE SEQUENCE</scope>
    <source>
        <strain evidence="12">GSM-AAB239-AS_SAM_17_03QT</strain>
    </source>
</reference>
<accession>A0AAX6GKM6</accession>
<evidence type="ECO:0000256" key="7">
    <source>
        <dbReference type="ARBA" id="ARBA00023136"/>
    </source>
</evidence>
<evidence type="ECO:0000256" key="8">
    <source>
        <dbReference type="SAM" id="MobiDB-lite"/>
    </source>
</evidence>
<evidence type="ECO:0000256" key="3">
    <source>
        <dbReference type="ARBA" id="ARBA00022692"/>
    </source>
</evidence>
<evidence type="ECO:0000256" key="1">
    <source>
        <dbReference type="ARBA" id="ARBA00004323"/>
    </source>
</evidence>
<dbReference type="Pfam" id="PF13839">
    <property type="entry name" value="PC-Esterase"/>
    <property type="match status" value="1"/>
</dbReference>
<feature type="compositionally biased region" description="Polar residues" evidence="8">
    <location>
        <begin position="90"/>
        <end position="99"/>
    </location>
</feature>
<evidence type="ECO:0000256" key="6">
    <source>
        <dbReference type="ARBA" id="ARBA00023034"/>
    </source>
</evidence>
<evidence type="ECO:0000256" key="4">
    <source>
        <dbReference type="ARBA" id="ARBA00022968"/>
    </source>
</evidence>
<comment type="subcellular location">
    <subcellularLocation>
        <location evidence="1">Golgi apparatus membrane</location>
        <topology evidence="1">Single-pass type II membrane protein</topology>
    </subcellularLocation>
</comment>
<keyword evidence="4" id="KW-0735">Signal-anchor</keyword>
<dbReference type="PANTHER" id="PTHR32285">
    <property type="entry name" value="PROTEIN TRICHOME BIREFRINGENCE-LIKE 9-RELATED"/>
    <property type="match status" value="1"/>
</dbReference>
<protein>
    <submittedName>
        <fullName evidence="12">Protein trichome birefringence-like 19 isoform X1</fullName>
    </submittedName>
</protein>
<dbReference type="InterPro" id="IPR026057">
    <property type="entry name" value="TBL_C"/>
</dbReference>
<comment type="caution">
    <text evidence="12">The sequence shown here is derived from an EMBL/GenBank/DDBJ whole genome shotgun (WGS) entry which is preliminary data.</text>
</comment>
<evidence type="ECO:0000259" key="11">
    <source>
        <dbReference type="Pfam" id="PF14416"/>
    </source>
</evidence>
<keyword evidence="3 9" id="KW-0812">Transmembrane</keyword>
<proteinExistence type="inferred from homology"/>
<evidence type="ECO:0000256" key="9">
    <source>
        <dbReference type="SAM" id="Phobius"/>
    </source>
</evidence>
<dbReference type="AlphaFoldDB" id="A0AAX6GKM6"/>
<gene>
    <name evidence="12" type="ORF">M6B38_361540</name>
</gene>
<comment type="similarity">
    <text evidence="2">Belongs to the PC-esterase family. TBL subfamily.</text>
</comment>
<name>A0AAX6GKM6_IRIPA</name>
<feature type="domain" description="Trichome birefringence-like C-terminal" evidence="10">
    <location>
        <begin position="260"/>
        <end position="549"/>
    </location>
</feature>
<dbReference type="InterPro" id="IPR029962">
    <property type="entry name" value="TBL"/>
</dbReference>
<dbReference type="GO" id="GO:1990538">
    <property type="term" value="F:xylan O-acetyltransferase activity"/>
    <property type="evidence" value="ECO:0007669"/>
    <property type="project" value="UniProtKB-ARBA"/>
</dbReference>
<dbReference type="EMBL" id="JANAVB010018994">
    <property type="protein sequence ID" value="KAJ6828847.1"/>
    <property type="molecule type" value="Genomic_DNA"/>
</dbReference>
<keyword evidence="6" id="KW-0333">Golgi apparatus</keyword>
<sequence>MKPHTIDNLTKRLQQYHRFGVLKTLAIVSLGVVLLVNVVGYAFSYPLPPSPLLGFYSFFAASSNSSSSSSSSSFPSDTDSCSHCSSDTSFNAPSPTTRNSDFRDKWFVAPSQHSPSSPLPPPPSPVSSRPVSSPPPPPILSPPPPVSSPPPPTILNPSPPPPSPVSSPLPPTILNPSPPPPPSNLNPPEEPKPSNTTSTETERVTQDCDLSRGEWIRDWQSPYYTNTTCYAIQEHQNCMKFGRPDTDYLKWRWKPDGCELPLFDPVRFLEAVRGKSMMFVGDSLSRNQMQSLVCLLSRVEYPKDISETTDENFKTVFYQTHNFTISIFWSPFLVRNEQQTGGTAKSMLWNLYVDEIDRRWASRVDDFDYVVISAGNWFNRPSMFYENGKLFGCLYCPSDIVQQQQQLSMHYSNRKAFHHAFRTINSSRKFKGMVILRTISPSHFENGVWDNGGDCVRTKPFLRNETDLAGDELELYEAQLEEFAAAKEEGRRKGIEFRLLDMTRAMLQRPDGHPSRYGHWPDPRLTRSNDCVHWCLPGPVDMWNDLLAQVLDVYLRKRISDVSFSV</sequence>
<keyword evidence="5 9" id="KW-1133">Transmembrane helix</keyword>
<evidence type="ECO:0000313" key="13">
    <source>
        <dbReference type="Proteomes" id="UP001140949"/>
    </source>
</evidence>